<dbReference type="InterPro" id="IPR002716">
    <property type="entry name" value="PIN_dom"/>
</dbReference>
<dbReference type="Pfam" id="PF01850">
    <property type="entry name" value="PIN"/>
    <property type="match status" value="1"/>
</dbReference>
<keyword evidence="6 8" id="KW-0460">Magnesium</keyword>
<dbReference type="HAMAP" id="MF_00265">
    <property type="entry name" value="VapC_Nob1"/>
    <property type="match status" value="1"/>
</dbReference>
<evidence type="ECO:0000256" key="4">
    <source>
        <dbReference type="ARBA" id="ARBA00022723"/>
    </source>
</evidence>
<keyword evidence="11" id="KW-1185">Reference proteome</keyword>
<keyword evidence="5 8" id="KW-0378">Hydrolase</keyword>
<dbReference type="GO" id="GO:0004519">
    <property type="term" value="F:endonuclease activity"/>
    <property type="evidence" value="ECO:0007669"/>
    <property type="project" value="UniProtKB-KW"/>
</dbReference>
<dbReference type="InterPro" id="IPR022907">
    <property type="entry name" value="VapC_family"/>
</dbReference>
<dbReference type="GO" id="GO:0090729">
    <property type="term" value="F:toxin activity"/>
    <property type="evidence" value="ECO:0007669"/>
    <property type="project" value="UniProtKB-KW"/>
</dbReference>
<evidence type="ECO:0000256" key="2">
    <source>
        <dbReference type="ARBA" id="ARBA00022649"/>
    </source>
</evidence>
<organism evidence="10 11">
    <name type="scientific">Extensimonas vulgaris</name>
    <dbReference type="NCBI Taxonomy" id="1031594"/>
    <lineage>
        <taxon>Bacteria</taxon>
        <taxon>Pseudomonadati</taxon>
        <taxon>Pseudomonadota</taxon>
        <taxon>Betaproteobacteria</taxon>
        <taxon>Burkholderiales</taxon>
        <taxon>Comamonadaceae</taxon>
        <taxon>Extensimonas</taxon>
    </lineage>
</organism>
<keyword evidence="3 8" id="KW-0540">Nuclease</keyword>
<dbReference type="Gene3D" id="3.40.50.1010">
    <property type="entry name" value="5'-nuclease"/>
    <property type="match status" value="1"/>
</dbReference>
<dbReference type="Proteomes" id="UP000252174">
    <property type="component" value="Unassembled WGS sequence"/>
</dbReference>
<comment type="cofactor">
    <cofactor evidence="1 8">
        <name>Mg(2+)</name>
        <dbReference type="ChEBI" id="CHEBI:18420"/>
    </cofactor>
</comment>
<dbReference type="GO" id="GO:0004540">
    <property type="term" value="F:RNA nuclease activity"/>
    <property type="evidence" value="ECO:0007669"/>
    <property type="project" value="InterPro"/>
</dbReference>
<comment type="caution">
    <text evidence="10">The sequence shown here is derived from an EMBL/GenBank/DDBJ whole genome shotgun (WGS) entry which is preliminary data.</text>
</comment>
<sequence>MTAPASIAQSPLYLLDTNIVSHMMKDGLGRAAQRGYELAQTHPQARIVTSIIVQCELLLGLRKYPSARMQQAYAAQMARLLVLPFDTAAAEAYARLRATLERQGTPMGANDLLIAAQALAIGATVVSADAAFARVPGLQVSNWLA</sequence>
<dbReference type="EMBL" id="QPJU01000001">
    <property type="protein sequence ID" value="RCX11494.1"/>
    <property type="molecule type" value="Genomic_DNA"/>
</dbReference>
<reference evidence="10 11" key="1">
    <citation type="submission" date="2018-07" db="EMBL/GenBank/DDBJ databases">
        <title>Genomic Encyclopedia of Type Strains, Phase IV (KMG-IV): sequencing the most valuable type-strain genomes for metagenomic binning, comparative biology and taxonomic classification.</title>
        <authorList>
            <person name="Goeker M."/>
        </authorList>
    </citation>
    <scope>NUCLEOTIDE SEQUENCE [LARGE SCALE GENOMIC DNA]</scope>
    <source>
        <strain evidence="10 11">DSM 100911</strain>
    </source>
</reference>
<evidence type="ECO:0000313" key="10">
    <source>
        <dbReference type="EMBL" id="RCX11494.1"/>
    </source>
</evidence>
<evidence type="ECO:0000256" key="7">
    <source>
        <dbReference type="ARBA" id="ARBA00038093"/>
    </source>
</evidence>
<feature type="binding site" evidence="8">
    <location>
        <position position="111"/>
    </location>
    <ligand>
        <name>Mg(2+)</name>
        <dbReference type="ChEBI" id="CHEBI:18420"/>
    </ligand>
</feature>
<protein>
    <recommendedName>
        <fullName evidence="8">Ribonuclease VapC</fullName>
        <shortName evidence="8">RNase VapC</shortName>
        <ecNumber evidence="8">3.1.-.-</ecNumber>
    </recommendedName>
    <alternativeName>
        <fullName evidence="8">Toxin VapC</fullName>
    </alternativeName>
</protein>
<proteinExistence type="inferred from homology"/>
<keyword evidence="2 8" id="KW-1277">Toxin-antitoxin system</keyword>
<dbReference type="PANTHER" id="PTHR33653">
    <property type="entry name" value="RIBONUCLEASE VAPC2"/>
    <property type="match status" value="1"/>
</dbReference>
<dbReference type="RefSeq" id="WP_114481687.1">
    <property type="nucleotide sequence ID" value="NZ_QPJU01000001.1"/>
</dbReference>
<evidence type="ECO:0000313" key="11">
    <source>
        <dbReference type="Proteomes" id="UP000252174"/>
    </source>
</evidence>
<dbReference type="SUPFAM" id="SSF88723">
    <property type="entry name" value="PIN domain-like"/>
    <property type="match status" value="1"/>
</dbReference>
<keyword evidence="10" id="KW-0255">Endonuclease</keyword>
<keyword evidence="4 8" id="KW-0479">Metal-binding</keyword>
<comment type="similarity">
    <text evidence="7 8">Belongs to the PINc/VapC protein family.</text>
</comment>
<evidence type="ECO:0000256" key="8">
    <source>
        <dbReference type="HAMAP-Rule" id="MF_00265"/>
    </source>
</evidence>
<feature type="domain" description="PIN" evidence="9">
    <location>
        <begin position="13"/>
        <end position="137"/>
    </location>
</feature>
<evidence type="ECO:0000256" key="5">
    <source>
        <dbReference type="ARBA" id="ARBA00022801"/>
    </source>
</evidence>
<evidence type="ECO:0000256" key="6">
    <source>
        <dbReference type="ARBA" id="ARBA00022842"/>
    </source>
</evidence>
<dbReference type="OrthoDB" id="9796690at2"/>
<dbReference type="PANTHER" id="PTHR33653:SF1">
    <property type="entry name" value="RIBONUCLEASE VAPC2"/>
    <property type="match status" value="1"/>
</dbReference>
<comment type="function">
    <text evidence="8">Toxic component of a toxin-antitoxin (TA) system. An RNase.</text>
</comment>
<evidence type="ECO:0000256" key="1">
    <source>
        <dbReference type="ARBA" id="ARBA00001946"/>
    </source>
</evidence>
<dbReference type="InterPro" id="IPR050556">
    <property type="entry name" value="Type_II_TA_system_RNase"/>
</dbReference>
<evidence type="ECO:0000256" key="3">
    <source>
        <dbReference type="ARBA" id="ARBA00022722"/>
    </source>
</evidence>
<dbReference type="InterPro" id="IPR029060">
    <property type="entry name" value="PIN-like_dom_sf"/>
</dbReference>
<dbReference type="AlphaFoldDB" id="A0A369AVL1"/>
<dbReference type="GO" id="GO:0000287">
    <property type="term" value="F:magnesium ion binding"/>
    <property type="evidence" value="ECO:0007669"/>
    <property type="project" value="UniProtKB-UniRule"/>
</dbReference>
<feature type="binding site" evidence="8">
    <location>
        <position position="16"/>
    </location>
    <ligand>
        <name>Mg(2+)</name>
        <dbReference type="ChEBI" id="CHEBI:18420"/>
    </ligand>
</feature>
<name>A0A369AVL1_9BURK</name>
<dbReference type="GO" id="GO:0016787">
    <property type="term" value="F:hydrolase activity"/>
    <property type="evidence" value="ECO:0007669"/>
    <property type="project" value="UniProtKB-KW"/>
</dbReference>
<accession>A0A369AVL1</accession>
<gene>
    <name evidence="8" type="primary">vapC</name>
    <name evidence="10" type="ORF">DFR45_10115</name>
</gene>
<evidence type="ECO:0000259" key="9">
    <source>
        <dbReference type="Pfam" id="PF01850"/>
    </source>
</evidence>
<dbReference type="EC" id="3.1.-.-" evidence="8"/>
<keyword evidence="8" id="KW-0800">Toxin</keyword>